<dbReference type="SUPFAM" id="SSF82185">
    <property type="entry name" value="Histone H3 K4-specific methyltransferase SET7/9 N-terminal domain"/>
    <property type="match status" value="1"/>
</dbReference>
<dbReference type="Gene3D" id="2.20.110.10">
    <property type="entry name" value="Histone H3 K4-specific methyltransferase SET7/9 N-terminal domain"/>
    <property type="match status" value="1"/>
</dbReference>
<feature type="non-terminal residue" evidence="1">
    <location>
        <position position="1"/>
    </location>
</feature>
<evidence type="ECO:0000313" key="1">
    <source>
        <dbReference type="EMBL" id="SVE41795.1"/>
    </source>
</evidence>
<reference evidence="1" key="1">
    <citation type="submission" date="2018-05" db="EMBL/GenBank/DDBJ databases">
        <authorList>
            <person name="Lanie J.A."/>
            <person name="Ng W.-L."/>
            <person name="Kazmierczak K.M."/>
            <person name="Andrzejewski T.M."/>
            <person name="Davidsen T.M."/>
            <person name="Wayne K.J."/>
            <person name="Tettelin H."/>
            <person name="Glass J.I."/>
            <person name="Rusch D."/>
            <person name="Podicherti R."/>
            <person name="Tsui H.-C.T."/>
            <person name="Winkler M.E."/>
        </authorList>
    </citation>
    <scope>NUCLEOTIDE SEQUENCE</scope>
</reference>
<dbReference type="EMBL" id="UINC01215884">
    <property type="protein sequence ID" value="SVE41795.1"/>
    <property type="molecule type" value="Genomic_DNA"/>
</dbReference>
<organism evidence="1">
    <name type="scientific">marine metagenome</name>
    <dbReference type="NCBI Taxonomy" id="408172"/>
    <lineage>
        <taxon>unclassified sequences</taxon>
        <taxon>metagenomes</taxon>
        <taxon>ecological metagenomes</taxon>
    </lineage>
</organism>
<proteinExistence type="predicted"/>
<name>A0A383DC17_9ZZZZ</name>
<protein>
    <submittedName>
        <fullName evidence="1">Uncharacterized protein</fullName>
    </submittedName>
</protein>
<dbReference type="AlphaFoldDB" id="A0A383DC17"/>
<accession>A0A383DC17</accession>
<gene>
    <name evidence="1" type="ORF">METZ01_LOCUS494649</name>
</gene>
<sequence length="153" mass="17916">LFKATVEEEIEISNNGTTVVRLQDFDLKNFLRDNFILNPNGINQILYENGAVHKKFEINNGLINGLYREFHQNGNIIYEINYKEGLKSGPFKDFFYDIPNLVAREGNYKNDKLDGLIKFYAKNNEVRTTMDFNEGKRLSQEKFFEISSDFNPR</sequence>